<gene>
    <name evidence="2" type="ORF">B0H16DRAFT_1467695</name>
</gene>
<evidence type="ECO:0000256" key="1">
    <source>
        <dbReference type="SAM" id="MobiDB-lite"/>
    </source>
</evidence>
<dbReference type="AlphaFoldDB" id="A0AAD7MUX3"/>
<dbReference type="EMBL" id="JARKIB010000134">
    <property type="protein sequence ID" value="KAJ7734066.1"/>
    <property type="molecule type" value="Genomic_DNA"/>
</dbReference>
<evidence type="ECO:0000313" key="2">
    <source>
        <dbReference type="EMBL" id="KAJ7734066.1"/>
    </source>
</evidence>
<reference evidence="2" key="1">
    <citation type="submission" date="2023-03" db="EMBL/GenBank/DDBJ databases">
        <title>Massive genome expansion in bonnet fungi (Mycena s.s.) driven by repeated elements and novel gene families across ecological guilds.</title>
        <authorList>
            <consortium name="Lawrence Berkeley National Laboratory"/>
            <person name="Harder C.B."/>
            <person name="Miyauchi S."/>
            <person name="Viragh M."/>
            <person name="Kuo A."/>
            <person name="Thoen E."/>
            <person name="Andreopoulos B."/>
            <person name="Lu D."/>
            <person name="Skrede I."/>
            <person name="Drula E."/>
            <person name="Henrissat B."/>
            <person name="Morin E."/>
            <person name="Kohler A."/>
            <person name="Barry K."/>
            <person name="LaButti K."/>
            <person name="Morin E."/>
            <person name="Salamov A."/>
            <person name="Lipzen A."/>
            <person name="Mereny Z."/>
            <person name="Hegedus B."/>
            <person name="Baldrian P."/>
            <person name="Stursova M."/>
            <person name="Weitz H."/>
            <person name="Taylor A."/>
            <person name="Grigoriev I.V."/>
            <person name="Nagy L.G."/>
            <person name="Martin F."/>
            <person name="Kauserud H."/>
        </authorList>
    </citation>
    <scope>NUCLEOTIDE SEQUENCE</scope>
    <source>
        <strain evidence="2">CBHHK182m</strain>
    </source>
</reference>
<keyword evidence="3" id="KW-1185">Reference proteome</keyword>
<organism evidence="2 3">
    <name type="scientific">Mycena metata</name>
    <dbReference type="NCBI Taxonomy" id="1033252"/>
    <lineage>
        <taxon>Eukaryota</taxon>
        <taxon>Fungi</taxon>
        <taxon>Dikarya</taxon>
        <taxon>Basidiomycota</taxon>
        <taxon>Agaricomycotina</taxon>
        <taxon>Agaricomycetes</taxon>
        <taxon>Agaricomycetidae</taxon>
        <taxon>Agaricales</taxon>
        <taxon>Marasmiineae</taxon>
        <taxon>Mycenaceae</taxon>
        <taxon>Mycena</taxon>
    </lineage>
</organism>
<evidence type="ECO:0000313" key="3">
    <source>
        <dbReference type="Proteomes" id="UP001215598"/>
    </source>
</evidence>
<name>A0AAD7MUX3_9AGAR</name>
<proteinExistence type="predicted"/>
<protein>
    <submittedName>
        <fullName evidence="2">Uncharacterized protein</fullName>
    </submittedName>
</protein>
<sequence length="208" mass="22612">MSPEEPEEAEKPSDLETNYGIINNEPSRMFTHWFTRSASGKASRRKGSRSEGLNRKRRVGSRNWNHDSPKLNLSKLNFHNGPRRERRARPSLARNLLPSNALLPRASTTARGLVLVIPRDPNLGGGGGSGRGFTDSTWHSPSGTGFFGDSTSALQTLMSEFNPVAVPRPNITINVLLRSQPSPSKIPMTPELPVSGITFNALTTSAAG</sequence>
<comment type="caution">
    <text evidence="2">The sequence shown here is derived from an EMBL/GenBank/DDBJ whole genome shotgun (WGS) entry which is preliminary data.</text>
</comment>
<dbReference type="Proteomes" id="UP001215598">
    <property type="component" value="Unassembled WGS sequence"/>
</dbReference>
<feature type="region of interest" description="Disordered" evidence="1">
    <location>
        <begin position="36"/>
        <end position="91"/>
    </location>
</feature>
<accession>A0AAD7MUX3</accession>